<feature type="transmembrane region" description="Helical" evidence="1">
    <location>
        <begin position="32"/>
        <end position="49"/>
    </location>
</feature>
<dbReference type="AlphaFoldDB" id="A0A133VIM2"/>
<proteinExistence type="predicted"/>
<keyword evidence="3" id="KW-1185">Reference proteome</keyword>
<protein>
    <submittedName>
        <fullName evidence="2">Uncharacterized protein</fullName>
    </submittedName>
</protein>
<keyword evidence="1" id="KW-0472">Membrane</keyword>
<sequence length="123" mass="14071">MWFILVVFFILNGILRNTVYAPHIGEWEGHVVSSVFGIGFIFTVTYLSLKHIITGYSGMDLVLIGLFWFSLTVVFEFGFGHYVVGHSWDRLLSDYNILEGRMWSLVLLTTISAPYIVGIFLEQ</sequence>
<reference evidence="2 3" key="1">
    <citation type="journal article" date="2016" name="Sci. Rep.">
        <title>Metabolic traits of an uncultured archaeal lineage -MSBL1- from brine pools of the Red Sea.</title>
        <authorList>
            <person name="Mwirichia R."/>
            <person name="Alam I."/>
            <person name="Rashid M."/>
            <person name="Vinu M."/>
            <person name="Ba-Alawi W."/>
            <person name="Anthony Kamau A."/>
            <person name="Kamanda Ngugi D."/>
            <person name="Goker M."/>
            <person name="Klenk H.P."/>
            <person name="Bajic V."/>
            <person name="Stingl U."/>
        </authorList>
    </citation>
    <scope>NUCLEOTIDE SEQUENCE [LARGE SCALE GENOMIC DNA]</scope>
    <source>
        <strain evidence="2">SCGC-AAA382C18</strain>
    </source>
</reference>
<keyword evidence="1" id="KW-1133">Transmembrane helix</keyword>
<feature type="transmembrane region" description="Helical" evidence="1">
    <location>
        <begin position="102"/>
        <end position="121"/>
    </location>
</feature>
<gene>
    <name evidence="2" type="ORF">AKJ52_02365</name>
</gene>
<evidence type="ECO:0000313" key="2">
    <source>
        <dbReference type="EMBL" id="KXB06289.1"/>
    </source>
</evidence>
<dbReference type="Proteomes" id="UP000070404">
    <property type="component" value="Unassembled WGS sequence"/>
</dbReference>
<evidence type="ECO:0000256" key="1">
    <source>
        <dbReference type="SAM" id="Phobius"/>
    </source>
</evidence>
<organism evidence="2 3">
    <name type="scientific">candidate division MSBL1 archaeon SCGC-AAA382C18</name>
    <dbReference type="NCBI Taxonomy" id="1698281"/>
    <lineage>
        <taxon>Archaea</taxon>
        <taxon>Methanobacteriati</taxon>
        <taxon>Methanobacteriota</taxon>
        <taxon>candidate division MSBL1</taxon>
    </lineage>
</organism>
<keyword evidence="1" id="KW-0812">Transmembrane</keyword>
<name>A0A133VIM2_9EURY</name>
<accession>A0A133VIM2</accession>
<evidence type="ECO:0000313" key="3">
    <source>
        <dbReference type="Proteomes" id="UP000070404"/>
    </source>
</evidence>
<feature type="transmembrane region" description="Helical" evidence="1">
    <location>
        <begin position="61"/>
        <end position="82"/>
    </location>
</feature>
<dbReference type="EMBL" id="LHYF01000043">
    <property type="protein sequence ID" value="KXB06289.1"/>
    <property type="molecule type" value="Genomic_DNA"/>
</dbReference>
<comment type="caution">
    <text evidence="2">The sequence shown here is derived from an EMBL/GenBank/DDBJ whole genome shotgun (WGS) entry which is preliminary data.</text>
</comment>